<evidence type="ECO:0000313" key="3">
    <source>
        <dbReference type="Proteomes" id="UP000611215"/>
    </source>
</evidence>
<proteinExistence type="predicted"/>
<comment type="caution">
    <text evidence="2">The sequence shown here is derived from an EMBL/GenBank/DDBJ whole genome shotgun (WGS) entry which is preliminary data.</text>
</comment>
<protein>
    <recommendedName>
        <fullName evidence="1">Type ISP restriction-modification enzyme LLaBIII C-terminal specificity domain-containing protein</fullName>
    </recommendedName>
</protein>
<dbReference type="EMBL" id="JADOET010000011">
    <property type="protein sequence ID" value="MBF8150708.1"/>
    <property type="molecule type" value="Genomic_DNA"/>
</dbReference>
<dbReference type="InterPro" id="IPR041635">
    <property type="entry name" value="Type_ISP_LLaBIII_C"/>
</dbReference>
<feature type="domain" description="Type ISP restriction-modification enzyme LLaBIII C-terminal specificity" evidence="1">
    <location>
        <begin position="47"/>
        <end position="118"/>
    </location>
</feature>
<reference evidence="2 3" key="1">
    <citation type="submission" date="2020-11" db="EMBL/GenBank/DDBJ databases">
        <title>Winogradskyella marina sp. nov., isolated from marine sediment.</title>
        <authorList>
            <person name="Bo J."/>
            <person name="Wang S."/>
            <person name="Song X."/>
            <person name="Du Z."/>
        </authorList>
    </citation>
    <scope>NUCLEOTIDE SEQUENCE [LARGE SCALE GENOMIC DNA]</scope>
    <source>
        <strain evidence="2 3">F6397</strain>
    </source>
</reference>
<dbReference type="Pfam" id="PF18135">
    <property type="entry name" value="Type_ISP_C"/>
    <property type="match status" value="1"/>
</dbReference>
<evidence type="ECO:0000313" key="2">
    <source>
        <dbReference type="EMBL" id="MBF8150708.1"/>
    </source>
</evidence>
<name>A0ABS0EKB1_9FLAO</name>
<dbReference type="Proteomes" id="UP000611215">
    <property type="component" value="Unassembled WGS sequence"/>
</dbReference>
<gene>
    <name evidence="2" type="ORF">ITJ86_12420</name>
</gene>
<sequence length="140" mass="16453">MNRHFIILEELQTNHIQKLTKQISKRLGLTFILETEPEGNVCFINSEELRDDYKTSFRTIDVLDYSYALLQSPSNREKYNAFLVIDDPNIPIPKHTDTFWELVRLGKSLRQIHLLDISKKEEVDIFRYKDIVLALTKADA</sequence>
<evidence type="ECO:0000259" key="1">
    <source>
        <dbReference type="Pfam" id="PF18135"/>
    </source>
</evidence>
<accession>A0ABS0EKB1</accession>
<organism evidence="2 3">
    <name type="scientific">Winogradskyella marina</name>
    <dbReference type="NCBI Taxonomy" id="2785530"/>
    <lineage>
        <taxon>Bacteria</taxon>
        <taxon>Pseudomonadati</taxon>
        <taxon>Bacteroidota</taxon>
        <taxon>Flavobacteriia</taxon>
        <taxon>Flavobacteriales</taxon>
        <taxon>Flavobacteriaceae</taxon>
        <taxon>Winogradskyella</taxon>
    </lineage>
</organism>
<keyword evidence="3" id="KW-1185">Reference proteome</keyword>